<keyword evidence="2" id="KW-1185">Reference proteome</keyword>
<dbReference type="AlphaFoldDB" id="A0A4V1NUW2"/>
<name>A0A4V1NUW2_9BACT</name>
<dbReference type="OrthoDB" id="608729at2"/>
<evidence type="ECO:0000313" key="2">
    <source>
        <dbReference type="Proteomes" id="UP000290253"/>
    </source>
</evidence>
<evidence type="ECO:0000313" key="1">
    <source>
        <dbReference type="EMBL" id="RXS93644.1"/>
    </source>
</evidence>
<protein>
    <submittedName>
        <fullName evidence="1">SMP-30/gluconolaconase/LRE-like region family protein</fullName>
    </submittedName>
</protein>
<dbReference type="SUPFAM" id="SSF63825">
    <property type="entry name" value="YWTD domain"/>
    <property type="match status" value="1"/>
</dbReference>
<reference evidence="1 2" key="1">
    <citation type="journal article" date="2016" name="Int. J. Syst. Evol. Microbiol.">
        <title>Acidipila dinghuensis sp. nov., an acidobacterium isolated from forest soil.</title>
        <authorList>
            <person name="Jiang Y.W."/>
            <person name="Wang J."/>
            <person name="Chen M.H."/>
            <person name="Lv Y.Y."/>
            <person name="Qiu L.H."/>
        </authorList>
    </citation>
    <scope>NUCLEOTIDE SEQUENCE [LARGE SCALE GENOMIC DNA]</scope>
    <source>
        <strain evidence="1 2">DHOF10</strain>
    </source>
</reference>
<gene>
    <name evidence="1" type="ORF">ESZ00_16390</name>
</gene>
<proteinExistence type="predicted"/>
<dbReference type="InterPro" id="IPR011042">
    <property type="entry name" value="6-blade_b-propeller_TolB-like"/>
</dbReference>
<organism evidence="1 2">
    <name type="scientific">Silvibacterium dinghuense</name>
    <dbReference type="NCBI Taxonomy" id="1560006"/>
    <lineage>
        <taxon>Bacteria</taxon>
        <taxon>Pseudomonadati</taxon>
        <taxon>Acidobacteriota</taxon>
        <taxon>Terriglobia</taxon>
        <taxon>Terriglobales</taxon>
        <taxon>Acidobacteriaceae</taxon>
        <taxon>Silvibacterium</taxon>
    </lineage>
</organism>
<dbReference type="EMBL" id="SDMK01000004">
    <property type="protein sequence ID" value="RXS93644.1"/>
    <property type="molecule type" value="Genomic_DNA"/>
</dbReference>
<dbReference type="Gene3D" id="2.120.10.30">
    <property type="entry name" value="TolB, C-terminal domain"/>
    <property type="match status" value="1"/>
</dbReference>
<dbReference type="RefSeq" id="WP_129209413.1">
    <property type="nucleotide sequence ID" value="NZ_BMGU01000002.1"/>
</dbReference>
<comment type="caution">
    <text evidence="1">The sequence shown here is derived from an EMBL/GenBank/DDBJ whole genome shotgun (WGS) entry which is preliminary data.</text>
</comment>
<sequence length="646" mass="68716">MLFRNLRIRLLCVFLGVALSLLYAHLSYAQYTTDWLANTYGLDASHVGNAARSMWVDPSGVIYTSSLWDEDAGGVGIYQNGATLGSMGAHNEFQGSAITGNDTDLFVALAFNSSLGGSGLVGRYNRSSQTRDLVIAVSADTTEEKADVITGITTAGDLLYVSDYPGNRVRVYTTDGAWQQDISVASPGAIAVDSSGNIWVAQKASGAIQEFNAAGTAVTTLSLASTARPASLYYDATNGELLVGDEGPDMNIKIFDISGTPTLLSTFGTLGGYLDTTTGTKGRVGDKRFTRVHGIGKDTAGNLYVLNNPWGGTWDLGRDGGTDIHAYDKTGALKWKLQGLNFEAVVAPDPATDGVYFYSGNNIYTGTAGGSFIANTIDPFTYPSDPRIDVTDPQRGEDFGQMAYVNGHRLLVANGQNPDIFYLYYFSDANGDIAIPVGSIPGTLFNTTARIRDGFCIDSKGDIWAGLDKTSAIWHYPLAGFDSTGKPTWGAGTSTPTPASIGTLTRIIYLVDSDTMILASGITGSTDWTAIGTRVEVYHGWQAGNTSTPNPVITLTGTNPKTIAAAGNYLFVGYVHTVPNIDAYNLTTGANTITFTNSNTSAVSVGNDVDSMYGIRAYLRSTGEYVVTKDNYNSTNVVVYHWTPSS</sequence>
<accession>A0A4V1NUW2</accession>
<dbReference type="Proteomes" id="UP000290253">
    <property type="component" value="Unassembled WGS sequence"/>
</dbReference>